<dbReference type="Pfam" id="PF09663">
    <property type="entry name" value="Amido_AtzD_TrzD"/>
    <property type="match status" value="1"/>
</dbReference>
<keyword evidence="5" id="KW-1185">Reference proteome</keyword>
<dbReference type="NCBIfam" id="TIGR02714">
    <property type="entry name" value="amido_AtzD_TrzD"/>
    <property type="match status" value="1"/>
</dbReference>
<evidence type="ECO:0000256" key="3">
    <source>
        <dbReference type="ARBA" id="ARBA00022801"/>
    </source>
</evidence>
<name>A0A7W6H8R8_9HYPH</name>
<keyword evidence="3 4" id="KW-0378">Hydrolase</keyword>
<evidence type="ECO:0000313" key="5">
    <source>
        <dbReference type="Proteomes" id="UP000542776"/>
    </source>
</evidence>
<accession>A0A7W6H8R8</accession>
<protein>
    <submittedName>
        <fullName evidence="4">Ring-opening amidohydrolase-like protein</fullName>
    </submittedName>
</protein>
<dbReference type="EMBL" id="JACIEK010000022">
    <property type="protein sequence ID" value="MBB4000526.1"/>
    <property type="molecule type" value="Genomic_DNA"/>
</dbReference>
<evidence type="ECO:0000256" key="2">
    <source>
        <dbReference type="ARBA" id="ARBA00011881"/>
    </source>
</evidence>
<evidence type="ECO:0000256" key="1">
    <source>
        <dbReference type="ARBA" id="ARBA00010947"/>
    </source>
</evidence>
<comment type="similarity">
    <text evidence="1">Belongs to the cyclic amide hydrolase (CyAH) family.</text>
</comment>
<comment type="caution">
    <text evidence="4">The sequence shown here is derived from an EMBL/GenBank/DDBJ whole genome shotgun (WGS) entry which is preliminary data.</text>
</comment>
<evidence type="ECO:0000313" key="4">
    <source>
        <dbReference type="EMBL" id="MBB4000526.1"/>
    </source>
</evidence>
<dbReference type="Gene3D" id="3.30.1330.180">
    <property type="entry name" value="Cyanuric acid hydrolase/Barbiturase, RU B"/>
    <property type="match status" value="1"/>
</dbReference>
<gene>
    <name evidence="4" type="ORF">GGR04_004404</name>
</gene>
<dbReference type="AlphaFoldDB" id="A0A7W6H8R8"/>
<dbReference type="InterPro" id="IPR043007">
    <property type="entry name" value="AtzD/Barbiturase_RUC"/>
</dbReference>
<dbReference type="InterPro" id="IPR043006">
    <property type="entry name" value="AtzD/Barbiturase_RUB"/>
</dbReference>
<reference evidence="4 5" key="1">
    <citation type="submission" date="2020-08" db="EMBL/GenBank/DDBJ databases">
        <title>Genomic Encyclopedia of Type Strains, Phase IV (KMG-IV): sequencing the most valuable type-strain genomes for metagenomic binning, comparative biology and taxonomic classification.</title>
        <authorList>
            <person name="Goeker M."/>
        </authorList>
    </citation>
    <scope>NUCLEOTIDE SEQUENCE [LARGE SCALE GENOMIC DNA]</scope>
    <source>
        <strain evidence="4 5">DSM 102238</strain>
    </source>
</reference>
<comment type="subunit">
    <text evidence="2">Homotetramer.</text>
</comment>
<dbReference type="Gene3D" id="3.30.1330.160">
    <property type="entry name" value="Cyanuric acid hydrolase/Barbituras, RU C"/>
    <property type="match status" value="1"/>
</dbReference>
<dbReference type="Proteomes" id="UP000542776">
    <property type="component" value="Unassembled WGS sequence"/>
</dbReference>
<proteinExistence type="inferred from homology"/>
<dbReference type="InterPro" id="IPR014086">
    <property type="entry name" value="AtzD/Barbiturase"/>
</dbReference>
<sequence length="146" mass="15200">MSLYSARASTSAGIELMGHEILVLGMSPRWRGPLAIGRAVMRDAIDAAPVRALMERLGVGTSADVVAVLAKAQASRTGLVRGRRHTMDEDSDLAATRHARAFIRGVLAGLVGTTELFVSGGAEHQGPDGGGPVAMIARRRAGVSET</sequence>
<dbReference type="GO" id="GO:0016812">
    <property type="term" value="F:hydrolase activity, acting on carbon-nitrogen (but not peptide) bonds, in cyclic amides"/>
    <property type="evidence" value="ECO:0007669"/>
    <property type="project" value="InterPro"/>
</dbReference>
<organism evidence="4 5">
    <name type="scientific">Aureimonas pseudogalii</name>
    <dbReference type="NCBI Taxonomy" id="1744844"/>
    <lineage>
        <taxon>Bacteria</taxon>
        <taxon>Pseudomonadati</taxon>
        <taxon>Pseudomonadota</taxon>
        <taxon>Alphaproteobacteria</taxon>
        <taxon>Hyphomicrobiales</taxon>
        <taxon>Aurantimonadaceae</taxon>
        <taxon>Aureimonas</taxon>
    </lineage>
</organism>